<gene>
    <name evidence="2" type="ORF">DEA37_0010887</name>
</gene>
<comment type="caution">
    <text evidence="2">The sequence shown here is derived from an EMBL/GenBank/DDBJ whole genome shotgun (WGS) entry which is preliminary data.</text>
</comment>
<sequence>MACNPSDVDEECYVYPAITKRYSQVTLPNQRDINTDNQDQPEPLPQVPTRPLRSTLKARSQFGPEAKFTTIKFRPHSGDQYHTDWWFNWSTVTMHDRQREGMPRLVS</sequence>
<evidence type="ECO:0000313" key="3">
    <source>
        <dbReference type="Proteomes" id="UP000324629"/>
    </source>
</evidence>
<reference evidence="2 3" key="1">
    <citation type="journal article" date="2019" name="Gigascience">
        <title>Whole-genome sequence of the oriental lung fluke Paragonimus westermani.</title>
        <authorList>
            <person name="Oey H."/>
            <person name="Zakrzewski M."/>
            <person name="Narain K."/>
            <person name="Devi K.R."/>
            <person name="Agatsuma T."/>
            <person name="Nawaratna S."/>
            <person name="Gobert G.N."/>
            <person name="Jones M.K."/>
            <person name="Ragan M.A."/>
            <person name="McManus D.P."/>
            <person name="Krause L."/>
        </authorList>
    </citation>
    <scope>NUCLEOTIDE SEQUENCE [LARGE SCALE GENOMIC DNA]</scope>
    <source>
        <strain evidence="2 3">IND2009</strain>
    </source>
</reference>
<dbReference type="AlphaFoldDB" id="A0A5J4NR77"/>
<evidence type="ECO:0000256" key="1">
    <source>
        <dbReference type="SAM" id="MobiDB-lite"/>
    </source>
</evidence>
<name>A0A5J4NR77_9TREM</name>
<feature type="compositionally biased region" description="Polar residues" evidence="1">
    <location>
        <begin position="26"/>
        <end position="40"/>
    </location>
</feature>
<protein>
    <submittedName>
        <fullName evidence="2">Uncharacterized protein</fullName>
    </submittedName>
</protein>
<evidence type="ECO:0000313" key="2">
    <source>
        <dbReference type="EMBL" id="KAA3678063.1"/>
    </source>
</evidence>
<accession>A0A5J4NR77</accession>
<organism evidence="2 3">
    <name type="scientific">Paragonimus westermani</name>
    <dbReference type="NCBI Taxonomy" id="34504"/>
    <lineage>
        <taxon>Eukaryota</taxon>
        <taxon>Metazoa</taxon>
        <taxon>Spiralia</taxon>
        <taxon>Lophotrochozoa</taxon>
        <taxon>Platyhelminthes</taxon>
        <taxon>Trematoda</taxon>
        <taxon>Digenea</taxon>
        <taxon>Plagiorchiida</taxon>
        <taxon>Troglotremata</taxon>
        <taxon>Troglotrematidae</taxon>
        <taxon>Paragonimus</taxon>
    </lineage>
</organism>
<dbReference type="Proteomes" id="UP000324629">
    <property type="component" value="Unassembled WGS sequence"/>
</dbReference>
<proteinExistence type="predicted"/>
<feature type="region of interest" description="Disordered" evidence="1">
    <location>
        <begin position="26"/>
        <end position="52"/>
    </location>
</feature>
<keyword evidence="3" id="KW-1185">Reference proteome</keyword>
<dbReference type="EMBL" id="QNGE01001237">
    <property type="protein sequence ID" value="KAA3678063.1"/>
    <property type="molecule type" value="Genomic_DNA"/>
</dbReference>